<evidence type="ECO:0000313" key="2">
    <source>
        <dbReference type="Proteomes" id="UP000324222"/>
    </source>
</evidence>
<proteinExistence type="predicted"/>
<protein>
    <submittedName>
        <fullName evidence="1">Uncharacterized protein</fullName>
    </submittedName>
</protein>
<accession>A0A5B7HPJ4</accession>
<reference evidence="1 2" key="1">
    <citation type="submission" date="2019-05" db="EMBL/GenBank/DDBJ databases">
        <title>Another draft genome of Portunus trituberculatus and its Hox gene families provides insights of decapod evolution.</title>
        <authorList>
            <person name="Jeong J.-H."/>
            <person name="Song I."/>
            <person name="Kim S."/>
            <person name="Choi T."/>
            <person name="Kim D."/>
            <person name="Ryu S."/>
            <person name="Kim W."/>
        </authorList>
    </citation>
    <scope>NUCLEOTIDE SEQUENCE [LARGE SCALE GENOMIC DNA]</scope>
    <source>
        <tissue evidence="1">Muscle</tissue>
    </source>
</reference>
<gene>
    <name evidence="1" type="ORF">E2C01_067523</name>
</gene>
<organism evidence="1 2">
    <name type="scientific">Portunus trituberculatus</name>
    <name type="common">Swimming crab</name>
    <name type="synonym">Neptunus trituberculatus</name>
    <dbReference type="NCBI Taxonomy" id="210409"/>
    <lineage>
        <taxon>Eukaryota</taxon>
        <taxon>Metazoa</taxon>
        <taxon>Ecdysozoa</taxon>
        <taxon>Arthropoda</taxon>
        <taxon>Crustacea</taxon>
        <taxon>Multicrustacea</taxon>
        <taxon>Malacostraca</taxon>
        <taxon>Eumalacostraca</taxon>
        <taxon>Eucarida</taxon>
        <taxon>Decapoda</taxon>
        <taxon>Pleocyemata</taxon>
        <taxon>Brachyura</taxon>
        <taxon>Eubrachyura</taxon>
        <taxon>Portunoidea</taxon>
        <taxon>Portunidae</taxon>
        <taxon>Portuninae</taxon>
        <taxon>Portunus</taxon>
    </lineage>
</organism>
<dbReference type="EMBL" id="VSRR010036303">
    <property type="protein sequence ID" value="MPC73202.1"/>
    <property type="molecule type" value="Genomic_DNA"/>
</dbReference>
<dbReference type="Proteomes" id="UP000324222">
    <property type="component" value="Unassembled WGS sequence"/>
</dbReference>
<evidence type="ECO:0000313" key="1">
    <source>
        <dbReference type="EMBL" id="MPC73202.1"/>
    </source>
</evidence>
<keyword evidence="2" id="KW-1185">Reference proteome</keyword>
<dbReference type="AlphaFoldDB" id="A0A5B7HPJ4"/>
<name>A0A5B7HPJ4_PORTR</name>
<comment type="caution">
    <text evidence="1">The sequence shown here is derived from an EMBL/GenBank/DDBJ whole genome shotgun (WGS) entry which is preliminary data.</text>
</comment>
<sequence>MEKNKTLNWRRLQSTTLTTHQLLPGLSAFSGWRCLATPSLTLLQTGRDVLHAEHTDTRSLLLMTFY</sequence>